<evidence type="ECO:0000256" key="1">
    <source>
        <dbReference type="SAM" id="Phobius"/>
    </source>
</evidence>
<dbReference type="InterPro" id="IPR032479">
    <property type="entry name" value="DUF5058"/>
</dbReference>
<gene>
    <name evidence="2" type="ORF">KHM83_00720</name>
</gene>
<protein>
    <submittedName>
        <fullName evidence="2">DUF5058 family protein</fullName>
    </submittedName>
</protein>
<sequence>MNYLEIANSRPMYLVTLFILVLLMAQAVIFFRMAMKRAKELKIEKQVIHKAVKAAAITTIVPSIAIIIGLISLSPILGIPVSWARLGMAGSMMYELTVAAIGAQAMGTELGGAMYSPQAFANSVWLMTLGVTPGFVLAVLFLRKYKSGIKKAVSKDTTFQTLILTTILVSVQMNFIAPAVIGGGNALNAVVIAAVVMAVLTVCMVKLKWSWLKEYALSISMITAVGAIVLMQI</sequence>
<proteinExistence type="predicted"/>
<keyword evidence="1" id="KW-0472">Membrane</keyword>
<feature type="transmembrane region" description="Helical" evidence="1">
    <location>
        <begin position="187"/>
        <end position="207"/>
    </location>
</feature>
<dbReference type="RefSeq" id="WP_213234974.1">
    <property type="nucleotide sequence ID" value="NZ_JAHBCL010000001.1"/>
</dbReference>
<feature type="transmembrane region" description="Helical" evidence="1">
    <location>
        <begin position="162"/>
        <end position="181"/>
    </location>
</feature>
<name>A0ABS5PJA3_9FIRM</name>
<evidence type="ECO:0000313" key="3">
    <source>
        <dbReference type="Proteomes" id="UP000746471"/>
    </source>
</evidence>
<feature type="transmembrane region" description="Helical" evidence="1">
    <location>
        <begin position="54"/>
        <end position="83"/>
    </location>
</feature>
<keyword evidence="3" id="KW-1185">Reference proteome</keyword>
<dbReference type="Proteomes" id="UP000746471">
    <property type="component" value="Unassembled WGS sequence"/>
</dbReference>
<feature type="transmembrane region" description="Helical" evidence="1">
    <location>
        <begin position="124"/>
        <end position="142"/>
    </location>
</feature>
<dbReference type="Pfam" id="PF16481">
    <property type="entry name" value="DUF5058"/>
    <property type="match status" value="1"/>
</dbReference>
<organism evidence="2 3">
    <name type="scientific">Fusibacter paucivorans</name>
    <dbReference type="NCBI Taxonomy" id="76009"/>
    <lineage>
        <taxon>Bacteria</taxon>
        <taxon>Bacillati</taxon>
        <taxon>Bacillota</taxon>
        <taxon>Clostridia</taxon>
        <taxon>Eubacteriales</taxon>
        <taxon>Eubacteriales Family XII. Incertae Sedis</taxon>
        <taxon>Fusibacter</taxon>
    </lineage>
</organism>
<comment type="caution">
    <text evidence="2">The sequence shown here is derived from an EMBL/GenBank/DDBJ whole genome shotgun (WGS) entry which is preliminary data.</text>
</comment>
<keyword evidence="1" id="KW-0812">Transmembrane</keyword>
<dbReference type="EMBL" id="JAHBCL010000001">
    <property type="protein sequence ID" value="MBS7525190.1"/>
    <property type="molecule type" value="Genomic_DNA"/>
</dbReference>
<feature type="transmembrane region" description="Helical" evidence="1">
    <location>
        <begin position="12"/>
        <end position="33"/>
    </location>
</feature>
<keyword evidence="1" id="KW-1133">Transmembrane helix</keyword>
<reference evidence="2 3" key="1">
    <citation type="submission" date="2021-05" db="EMBL/GenBank/DDBJ databases">
        <title>Fusibacter ferrireducens sp. nov., an anaerobic, sulfur- and Fe-reducing bacterium isolated from the mangrove sediment.</title>
        <authorList>
            <person name="Qiu D."/>
        </authorList>
    </citation>
    <scope>NUCLEOTIDE SEQUENCE [LARGE SCALE GENOMIC DNA]</scope>
    <source>
        <strain evidence="2 3">DSM 12116</strain>
    </source>
</reference>
<evidence type="ECO:0000313" key="2">
    <source>
        <dbReference type="EMBL" id="MBS7525190.1"/>
    </source>
</evidence>
<accession>A0ABS5PJA3</accession>